<feature type="region of interest" description="Disordered" evidence="1">
    <location>
        <begin position="372"/>
        <end position="394"/>
    </location>
</feature>
<evidence type="ECO:0000256" key="1">
    <source>
        <dbReference type="SAM" id="MobiDB-lite"/>
    </source>
</evidence>
<organism evidence="2 3">
    <name type="scientific">Leishmania tarentolae</name>
    <name type="common">Sauroleishmania tarentolae</name>
    <dbReference type="NCBI Taxonomy" id="5689"/>
    <lineage>
        <taxon>Eukaryota</taxon>
        <taxon>Discoba</taxon>
        <taxon>Euglenozoa</taxon>
        <taxon>Kinetoplastea</taxon>
        <taxon>Metakinetoplastina</taxon>
        <taxon>Trypanosomatida</taxon>
        <taxon>Trypanosomatidae</taxon>
        <taxon>Leishmaniinae</taxon>
        <taxon>Leishmania</taxon>
        <taxon>lizard Leishmania</taxon>
    </lineage>
</organism>
<comment type="caution">
    <text evidence="2">The sequence shown here is derived from an EMBL/GenBank/DDBJ whole genome shotgun (WGS) entry which is preliminary data.</text>
</comment>
<proteinExistence type="predicted"/>
<gene>
    <name evidence="2" type="ORF">LtaPh_1915200</name>
</gene>
<dbReference type="OrthoDB" id="257482at2759"/>
<protein>
    <submittedName>
        <fullName evidence="2">Uncharacterized protein</fullName>
    </submittedName>
</protein>
<reference evidence="2" key="1">
    <citation type="submission" date="2019-11" db="EMBL/GenBank/DDBJ databases">
        <title>Leishmania tarentolae CDS.</title>
        <authorList>
            <person name="Goto Y."/>
            <person name="Yamagishi J."/>
        </authorList>
    </citation>
    <scope>NUCLEOTIDE SEQUENCE [LARGE SCALE GENOMIC DNA]</scope>
    <source>
        <strain evidence="2">Parrot Tar II</strain>
    </source>
</reference>
<dbReference type="AlphaFoldDB" id="A0A640KEC0"/>
<accession>A0A640KEC0</accession>
<sequence>MKRTHQTDARVCLKKRPRTRSTPLIGDCMRHLAEQMKDCDAVVAVDPLACVTFHEEAAARIALEALSLVLLDRNSGRHRGGMCIHRQTWCGIGILRGRESDVSYNCGEGASVLWNVVPLVLTVVPWQVDLPPRVQDLVLRQGRLASIDQADYGSSAVGSVPDTFLAREAVTLLYGLPRCRLQAVSGRFPLFRRARSPSLLAVPRGAAGTEVALSLVPSREVSPARCAAAVQRHARRLMPFLVSGLPSLMGSFTLQNDASVPECWAVVSYPDGLPCAEAALEEVDGVSRGMSDTAGAVSAHEANVHESDCYGEVAPFFILPYRLLCRSLRIAVGWHKISPSTRPLAAEVLQRLCCLVDNVALRTDQGVTLRSRTASSASQETRASTMTIQKASNM</sequence>
<evidence type="ECO:0000313" key="2">
    <source>
        <dbReference type="EMBL" id="GET88050.1"/>
    </source>
</evidence>
<evidence type="ECO:0000313" key="3">
    <source>
        <dbReference type="Proteomes" id="UP000419144"/>
    </source>
</evidence>
<dbReference type="Proteomes" id="UP000419144">
    <property type="component" value="Unassembled WGS sequence"/>
</dbReference>
<dbReference type="EMBL" id="BLBS01000024">
    <property type="protein sequence ID" value="GET88050.1"/>
    <property type="molecule type" value="Genomic_DNA"/>
</dbReference>
<dbReference type="VEuPathDB" id="TriTrypDB:LtaPh_1915200"/>
<keyword evidence="3" id="KW-1185">Reference proteome</keyword>
<name>A0A640KEC0_LEITA</name>